<protein>
    <submittedName>
        <fullName evidence="1">Uncharacterized protein</fullName>
    </submittedName>
</protein>
<dbReference type="PANTHER" id="PTHR28348">
    <property type="entry name" value="UPF0193 PROTEIN EVG1"/>
    <property type="match status" value="1"/>
</dbReference>
<dbReference type="OrthoDB" id="189770at2759"/>
<dbReference type="Pfam" id="PF05250">
    <property type="entry name" value="UPF0193"/>
    <property type="match status" value="1"/>
</dbReference>
<evidence type="ECO:0000313" key="2">
    <source>
        <dbReference type="Proteomes" id="UP000444721"/>
    </source>
</evidence>
<dbReference type="OMA" id="LATYNEF"/>
<dbReference type="VEuPathDB" id="AmoebaDB:NF0010170"/>
<sequence>MQKQPLKSTATSRELQKKYNTEALIESMLSESKLSHFQKKEVLSSFKNKSSLPSSGIALSKKHAMDDSVLRYKQERVDLFPDANKGKFTTKKKSFEESLFKREVFRPSPTVDREREKNLLATYNEFGGKQKTPTVVIKGRIDKQVVTPAKQAPPQKSRMEEIEEEINDRLLFIEEMEQNGAMNREQKQIILAQIDEYVREMNAICSK</sequence>
<dbReference type="VEuPathDB" id="AmoebaDB:FDP41_001836"/>
<accession>A0A6A5BU43</accession>
<dbReference type="GeneID" id="68109054"/>
<dbReference type="VEuPathDB" id="AmoebaDB:NfTy_032550"/>
<dbReference type="RefSeq" id="XP_044563479.1">
    <property type="nucleotide sequence ID" value="XM_044704964.1"/>
</dbReference>
<organism evidence="1 2">
    <name type="scientific">Naegleria fowleri</name>
    <name type="common">Brain eating amoeba</name>
    <dbReference type="NCBI Taxonomy" id="5763"/>
    <lineage>
        <taxon>Eukaryota</taxon>
        <taxon>Discoba</taxon>
        <taxon>Heterolobosea</taxon>
        <taxon>Tetramitia</taxon>
        <taxon>Eutetramitia</taxon>
        <taxon>Vahlkampfiidae</taxon>
        <taxon>Naegleria</taxon>
    </lineage>
</organism>
<name>A0A6A5BU43_NAEFO</name>
<comment type="caution">
    <text evidence="1">The sequence shown here is derived from an EMBL/GenBank/DDBJ whole genome shotgun (WGS) entry which is preliminary data.</text>
</comment>
<keyword evidence="2" id="KW-1185">Reference proteome</keyword>
<gene>
    <name evidence="1" type="ORF">FDP41_001836</name>
</gene>
<dbReference type="PANTHER" id="PTHR28348:SF1">
    <property type="entry name" value="UPF0193 PROTEIN EVG1"/>
    <property type="match status" value="1"/>
</dbReference>
<dbReference type="Proteomes" id="UP000444721">
    <property type="component" value="Unassembled WGS sequence"/>
</dbReference>
<reference evidence="1 2" key="1">
    <citation type="journal article" date="2019" name="Sci. Rep.">
        <title>Nanopore sequencing improves the draft genome of the human pathogenic amoeba Naegleria fowleri.</title>
        <authorList>
            <person name="Liechti N."/>
            <person name="Schurch N."/>
            <person name="Bruggmann R."/>
            <person name="Wittwer M."/>
        </authorList>
    </citation>
    <scope>NUCLEOTIDE SEQUENCE [LARGE SCALE GENOMIC DNA]</scope>
    <source>
        <strain evidence="1 2">ATCC 30894</strain>
    </source>
</reference>
<dbReference type="AlphaFoldDB" id="A0A6A5BU43"/>
<dbReference type="InterPro" id="IPR007914">
    <property type="entry name" value="UPF0193"/>
</dbReference>
<dbReference type="EMBL" id="VFQX01000028">
    <property type="protein sequence ID" value="KAF0978766.1"/>
    <property type="molecule type" value="Genomic_DNA"/>
</dbReference>
<evidence type="ECO:0000313" key="1">
    <source>
        <dbReference type="EMBL" id="KAF0978766.1"/>
    </source>
</evidence>
<proteinExistence type="predicted"/>